<reference evidence="3" key="3">
    <citation type="submission" date="2016-03" db="UniProtKB">
        <authorList>
            <consortium name="EnsemblProtists"/>
        </authorList>
    </citation>
    <scope>IDENTIFICATION</scope>
</reference>
<dbReference type="eggNOG" id="KOG1550">
    <property type="taxonomic scope" value="Eukaryota"/>
</dbReference>
<dbReference type="SMART" id="SM00671">
    <property type="entry name" value="SEL1"/>
    <property type="match status" value="6"/>
</dbReference>
<dbReference type="GO" id="GO:0005789">
    <property type="term" value="C:endoplasmic reticulum membrane"/>
    <property type="evidence" value="ECO:0007669"/>
    <property type="project" value="TreeGrafter"/>
</dbReference>
<accession>L1J7S6</accession>
<dbReference type="InterPro" id="IPR050767">
    <property type="entry name" value="Sel1_AlgK"/>
</dbReference>
<evidence type="ECO:0000313" key="3">
    <source>
        <dbReference type="EnsemblProtists" id="EKX44135"/>
    </source>
</evidence>
<proteinExistence type="inferred from homology"/>
<dbReference type="Gene3D" id="1.25.40.10">
    <property type="entry name" value="Tetratricopeptide repeat domain"/>
    <property type="match status" value="2"/>
</dbReference>
<dbReference type="OMA" id="SHDCYAM"/>
<dbReference type="GeneID" id="17300793"/>
<dbReference type="RefSeq" id="XP_005831115.1">
    <property type="nucleotide sequence ID" value="XM_005831058.1"/>
</dbReference>
<reference evidence="4" key="2">
    <citation type="submission" date="2012-11" db="EMBL/GenBank/DDBJ databases">
        <authorList>
            <person name="Kuo A."/>
            <person name="Curtis B.A."/>
            <person name="Tanifuji G."/>
            <person name="Burki F."/>
            <person name="Gruber A."/>
            <person name="Irimia M."/>
            <person name="Maruyama S."/>
            <person name="Arias M.C."/>
            <person name="Ball S.G."/>
            <person name="Gile G.H."/>
            <person name="Hirakawa Y."/>
            <person name="Hopkins J.F."/>
            <person name="Rensing S.A."/>
            <person name="Schmutz J."/>
            <person name="Symeonidi A."/>
            <person name="Elias M."/>
            <person name="Eveleigh R.J."/>
            <person name="Herman E.K."/>
            <person name="Klute M.J."/>
            <person name="Nakayama T."/>
            <person name="Obornik M."/>
            <person name="Reyes-Prieto A."/>
            <person name="Armbrust E.V."/>
            <person name="Aves S.J."/>
            <person name="Beiko R.G."/>
            <person name="Coutinho P."/>
            <person name="Dacks J.B."/>
            <person name="Durnford D.G."/>
            <person name="Fast N.M."/>
            <person name="Green B.R."/>
            <person name="Grisdale C."/>
            <person name="Hempe F."/>
            <person name="Henrissat B."/>
            <person name="Hoppner M.P."/>
            <person name="Ishida K.-I."/>
            <person name="Kim E."/>
            <person name="Koreny L."/>
            <person name="Kroth P.G."/>
            <person name="Liu Y."/>
            <person name="Malik S.-B."/>
            <person name="Maier U.G."/>
            <person name="McRose D."/>
            <person name="Mock T."/>
            <person name="Neilson J.A."/>
            <person name="Onodera N.T."/>
            <person name="Poole A.M."/>
            <person name="Pritham E.J."/>
            <person name="Richards T.A."/>
            <person name="Rocap G."/>
            <person name="Roy S.W."/>
            <person name="Sarai C."/>
            <person name="Schaack S."/>
            <person name="Shirato S."/>
            <person name="Slamovits C.H."/>
            <person name="Spencer D.F."/>
            <person name="Suzuki S."/>
            <person name="Worden A.Z."/>
            <person name="Zauner S."/>
            <person name="Barry K."/>
            <person name="Bell C."/>
            <person name="Bharti A.K."/>
            <person name="Crow J.A."/>
            <person name="Grimwood J."/>
            <person name="Kramer R."/>
            <person name="Lindquist E."/>
            <person name="Lucas S."/>
            <person name="Salamov A."/>
            <person name="McFadden G.I."/>
            <person name="Lane C.E."/>
            <person name="Keeling P.J."/>
            <person name="Gray M.W."/>
            <person name="Grigoriev I.V."/>
            <person name="Archibald J.M."/>
        </authorList>
    </citation>
    <scope>NUCLEOTIDE SEQUENCE</scope>
    <source>
        <strain evidence="4">CCMP2712</strain>
    </source>
</reference>
<dbReference type="AlphaFoldDB" id="L1J7S6"/>
<dbReference type="KEGG" id="gtt:GUITHDRAFT_72490"/>
<dbReference type="GO" id="GO:0036503">
    <property type="term" value="P:ERAD pathway"/>
    <property type="evidence" value="ECO:0007669"/>
    <property type="project" value="TreeGrafter"/>
</dbReference>
<dbReference type="OrthoDB" id="2384430at2759"/>
<dbReference type="Pfam" id="PF08238">
    <property type="entry name" value="Sel1"/>
    <property type="match status" value="8"/>
</dbReference>
<organism evidence="2">
    <name type="scientific">Guillardia theta (strain CCMP2712)</name>
    <name type="common">Cryptophyte</name>
    <dbReference type="NCBI Taxonomy" id="905079"/>
    <lineage>
        <taxon>Eukaryota</taxon>
        <taxon>Cryptophyceae</taxon>
        <taxon>Pyrenomonadales</taxon>
        <taxon>Geminigeraceae</taxon>
        <taxon>Guillardia</taxon>
    </lineage>
</organism>
<dbReference type="EnsemblProtists" id="EKX44135">
    <property type="protein sequence ID" value="EKX44135"/>
    <property type="gene ID" value="GUITHDRAFT_72490"/>
</dbReference>
<gene>
    <name evidence="2" type="ORF">GUITHDRAFT_72490</name>
</gene>
<comment type="similarity">
    <text evidence="1">Belongs to the sel-1 family.</text>
</comment>
<dbReference type="InterPro" id="IPR006597">
    <property type="entry name" value="Sel1-like"/>
</dbReference>
<dbReference type="PANTHER" id="PTHR11102">
    <property type="entry name" value="SEL-1-LIKE PROTEIN"/>
    <property type="match status" value="1"/>
</dbReference>
<dbReference type="EMBL" id="JH993006">
    <property type="protein sequence ID" value="EKX44135.1"/>
    <property type="molecule type" value="Genomic_DNA"/>
</dbReference>
<keyword evidence="4" id="KW-1185">Reference proteome</keyword>
<dbReference type="PANTHER" id="PTHR11102:SF160">
    <property type="entry name" value="ERAD-ASSOCIATED E3 UBIQUITIN-PROTEIN LIGASE COMPONENT HRD3"/>
    <property type="match status" value="1"/>
</dbReference>
<dbReference type="InterPro" id="IPR011990">
    <property type="entry name" value="TPR-like_helical_dom_sf"/>
</dbReference>
<dbReference type="HOGENOM" id="CLU_656320_0_0_1"/>
<sequence length="419" mass="45688">MGLDGATKSCQLAAAYYRTAAEIALRDLESPDAASVEFIRLSQEVEKGDAFAGQGGEDDDIFQYQETLAEAGDTRAQAWLGHRYYWGAGGVPRDRGRALEYLQRAARDGNVEAQYNLGVMYAYGHGVPKDRNESLNLFRKAAAQGYVAALNGLALSLTDGSADNNFTEAFHYFNQSALSGNADGLYNAGLLLKDGRGVERNEELALAYITNAVALDHQAARLALAMMHIEGKGTPQEALRRSFELLTMAANNGNMEAKRIIGDHLWYGQGTRANRGKAMDYYLQAARGGDEEAAFNLAWATLAGLSGEQRNATRARMIAAEVLQARQWDLSSPKLLPFWLVWGIAESILSVDKMKEALLEPSTLGGNWKSFLLSEAPSGTREGILLSESDVFVSLLATLALIRLVQRLMQGPARPQEMP</sequence>
<dbReference type="PaxDb" id="55529-EKX44135"/>
<dbReference type="SUPFAM" id="SSF81901">
    <property type="entry name" value="HCP-like"/>
    <property type="match status" value="2"/>
</dbReference>
<evidence type="ECO:0000313" key="4">
    <source>
        <dbReference type="Proteomes" id="UP000011087"/>
    </source>
</evidence>
<name>L1J7S6_GUITC</name>
<evidence type="ECO:0000256" key="1">
    <source>
        <dbReference type="ARBA" id="ARBA00038101"/>
    </source>
</evidence>
<reference evidence="2 4" key="1">
    <citation type="journal article" date="2012" name="Nature">
        <title>Algal genomes reveal evolutionary mosaicism and the fate of nucleomorphs.</title>
        <authorList>
            <consortium name="DOE Joint Genome Institute"/>
            <person name="Curtis B.A."/>
            <person name="Tanifuji G."/>
            <person name="Burki F."/>
            <person name="Gruber A."/>
            <person name="Irimia M."/>
            <person name="Maruyama S."/>
            <person name="Arias M.C."/>
            <person name="Ball S.G."/>
            <person name="Gile G.H."/>
            <person name="Hirakawa Y."/>
            <person name="Hopkins J.F."/>
            <person name="Kuo A."/>
            <person name="Rensing S.A."/>
            <person name="Schmutz J."/>
            <person name="Symeonidi A."/>
            <person name="Elias M."/>
            <person name="Eveleigh R.J."/>
            <person name="Herman E.K."/>
            <person name="Klute M.J."/>
            <person name="Nakayama T."/>
            <person name="Obornik M."/>
            <person name="Reyes-Prieto A."/>
            <person name="Armbrust E.V."/>
            <person name="Aves S.J."/>
            <person name="Beiko R.G."/>
            <person name="Coutinho P."/>
            <person name="Dacks J.B."/>
            <person name="Durnford D.G."/>
            <person name="Fast N.M."/>
            <person name="Green B.R."/>
            <person name="Grisdale C.J."/>
            <person name="Hempel F."/>
            <person name="Henrissat B."/>
            <person name="Hoppner M.P."/>
            <person name="Ishida K."/>
            <person name="Kim E."/>
            <person name="Koreny L."/>
            <person name="Kroth P.G."/>
            <person name="Liu Y."/>
            <person name="Malik S.B."/>
            <person name="Maier U.G."/>
            <person name="McRose D."/>
            <person name="Mock T."/>
            <person name="Neilson J.A."/>
            <person name="Onodera N.T."/>
            <person name="Poole A.M."/>
            <person name="Pritham E.J."/>
            <person name="Richards T.A."/>
            <person name="Rocap G."/>
            <person name="Roy S.W."/>
            <person name="Sarai C."/>
            <person name="Schaack S."/>
            <person name="Shirato S."/>
            <person name="Slamovits C.H."/>
            <person name="Spencer D.F."/>
            <person name="Suzuki S."/>
            <person name="Worden A.Z."/>
            <person name="Zauner S."/>
            <person name="Barry K."/>
            <person name="Bell C."/>
            <person name="Bharti A.K."/>
            <person name="Crow J.A."/>
            <person name="Grimwood J."/>
            <person name="Kramer R."/>
            <person name="Lindquist E."/>
            <person name="Lucas S."/>
            <person name="Salamov A."/>
            <person name="McFadden G.I."/>
            <person name="Lane C.E."/>
            <person name="Keeling P.J."/>
            <person name="Gray M.W."/>
            <person name="Grigoriev I.V."/>
            <person name="Archibald J.M."/>
        </authorList>
    </citation>
    <scope>NUCLEOTIDE SEQUENCE</scope>
    <source>
        <strain evidence="2 4">CCMP2712</strain>
    </source>
</reference>
<evidence type="ECO:0000313" key="2">
    <source>
        <dbReference type="EMBL" id="EKX44135.1"/>
    </source>
</evidence>
<dbReference type="STRING" id="905079.L1J7S6"/>
<protein>
    <submittedName>
        <fullName evidence="2 3">Uncharacterized protein</fullName>
    </submittedName>
</protein>
<dbReference type="Proteomes" id="UP000011087">
    <property type="component" value="Unassembled WGS sequence"/>
</dbReference>